<evidence type="ECO:0000313" key="4">
    <source>
        <dbReference type="Proteomes" id="UP000077173"/>
    </source>
</evidence>
<dbReference type="AlphaFoldDB" id="A0A176YLG9"/>
<dbReference type="Pfam" id="PF13701">
    <property type="entry name" value="DDE_Tnp_1_4"/>
    <property type="match status" value="1"/>
</dbReference>
<evidence type="ECO:0000259" key="2">
    <source>
        <dbReference type="Pfam" id="PF13701"/>
    </source>
</evidence>
<dbReference type="InterPro" id="IPR025668">
    <property type="entry name" value="Tnp_DDE_dom"/>
</dbReference>
<feature type="transmembrane region" description="Helical" evidence="1">
    <location>
        <begin position="16"/>
        <end position="36"/>
    </location>
</feature>
<proteinExistence type="predicted"/>
<organism evidence="3 4">
    <name type="scientific">Bradyrhizobium neotropicale</name>
    <dbReference type="NCBI Taxonomy" id="1497615"/>
    <lineage>
        <taxon>Bacteria</taxon>
        <taxon>Pseudomonadati</taxon>
        <taxon>Pseudomonadota</taxon>
        <taxon>Alphaproteobacteria</taxon>
        <taxon>Hyphomicrobiales</taxon>
        <taxon>Nitrobacteraceae</taxon>
        <taxon>Bradyrhizobium</taxon>
    </lineage>
</organism>
<gene>
    <name evidence="3" type="ORF">AXW67_31175</name>
</gene>
<protein>
    <recommendedName>
        <fullName evidence="2">Transposase DDE domain-containing protein</fullName>
    </recommendedName>
</protein>
<evidence type="ECO:0000256" key="1">
    <source>
        <dbReference type="SAM" id="Phobius"/>
    </source>
</evidence>
<name>A0A176YLG9_9BRAD</name>
<keyword evidence="1" id="KW-0472">Membrane</keyword>
<accession>A0A176YLG9</accession>
<keyword evidence="1" id="KW-0812">Transmembrane</keyword>
<evidence type="ECO:0000313" key="3">
    <source>
        <dbReference type="EMBL" id="OAF06986.1"/>
    </source>
</evidence>
<reference evidence="3 4" key="1">
    <citation type="submission" date="2016-02" db="EMBL/GenBank/DDBJ databases">
        <title>Draft genome sequence of the strain BR 10247T Bradyrhizobium neotropicale isolated from nodules of Centrolobium paraense.</title>
        <authorList>
            <person name="Simoes-Araujo J.L."/>
            <person name="Barauna A.C."/>
            <person name="Silva K."/>
            <person name="Zilli J.E."/>
        </authorList>
    </citation>
    <scope>NUCLEOTIDE SEQUENCE [LARGE SCALE GENOMIC DNA]</scope>
    <source>
        <strain evidence="3 4">BR 10247</strain>
    </source>
</reference>
<keyword evidence="1" id="KW-1133">Transmembrane helix</keyword>
<feature type="domain" description="Transposase DDE" evidence="2">
    <location>
        <begin position="122"/>
        <end position="193"/>
    </location>
</feature>
<dbReference type="EMBL" id="LSEF01000116">
    <property type="protein sequence ID" value="OAF06986.1"/>
    <property type="molecule type" value="Genomic_DNA"/>
</dbReference>
<keyword evidence="4" id="KW-1185">Reference proteome</keyword>
<comment type="caution">
    <text evidence="3">The sequence shown here is derived from an EMBL/GenBank/DDBJ whole genome shotgun (WGS) entry which is preliminary data.</text>
</comment>
<dbReference type="Proteomes" id="UP000077173">
    <property type="component" value="Unassembled WGS sequence"/>
</dbReference>
<sequence>MILRATERFVISRWQLVLAVATAAYCRLTVAFWLWLRWRSACEWPIFWRAALMIHAAPDQVGHSLTDMIGFRMKMTPPRMATTPTGCASIRPSRRWLRARYFRVAIWRRNRRCAGWKTCPRRELVAMGPAMIGLCCASLRQVPKRIVLNIDDTFDAVHGGQQLRLFNVHYDEYALQPIVARCAGRSVNAILRPVASR</sequence>